<dbReference type="PANTHER" id="PTHR48207:SF4">
    <property type="entry name" value="BLL6097 PROTEIN"/>
    <property type="match status" value="1"/>
</dbReference>
<organism evidence="2 3">
    <name type="scientific">Futiania mangrovi</name>
    <dbReference type="NCBI Taxonomy" id="2959716"/>
    <lineage>
        <taxon>Bacteria</taxon>
        <taxon>Pseudomonadati</taxon>
        <taxon>Pseudomonadota</taxon>
        <taxon>Alphaproteobacteria</taxon>
        <taxon>Futianiales</taxon>
        <taxon>Futianiaceae</taxon>
        <taxon>Futiania</taxon>
    </lineage>
</organism>
<reference evidence="2" key="1">
    <citation type="submission" date="2022-06" db="EMBL/GenBank/DDBJ databases">
        <title>Isolation and Genomics of Futiania mangrovii gen. nov., sp. nov., a Rare and Metabolically-versatile member in the Class Alphaproteobacteria.</title>
        <authorList>
            <person name="Liu L."/>
            <person name="Huang W.-C."/>
            <person name="Pan J."/>
            <person name="Li J."/>
            <person name="Huang Y."/>
            <person name="Du H."/>
            <person name="Liu Y."/>
            <person name="Li M."/>
        </authorList>
    </citation>
    <scope>NUCLEOTIDE SEQUENCE</scope>
    <source>
        <strain evidence="2">FT118</strain>
    </source>
</reference>
<dbReference type="InterPro" id="IPR023606">
    <property type="entry name" value="CoA-Trfase_III_dom_1_sf"/>
</dbReference>
<dbReference type="SUPFAM" id="SSF89796">
    <property type="entry name" value="CoA-transferase family III (CaiB/BaiF)"/>
    <property type="match status" value="1"/>
</dbReference>
<proteinExistence type="predicted"/>
<dbReference type="AlphaFoldDB" id="A0A9J6P9L9"/>
<dbReference type="Gene3D" id="3.30.1540.10">
    <property type="entry name" value="formyl-coa transferase, domain 3"/>
    <property type="match status" value="1"/>
</dbReference>
<dbReference type="Pfam" id="PF02515">
    <property type="entry name" value="CoA_transf_3"/>
    <property type="match status" value="1"/>
</dbReference>
<gene>
    <name evidence="2" type="ORF">NJQ99_09520</name>
</gene>
<dbReference type="PANTHER" id="PTHR48207">
    <property type="entry name" value="SUCCINATE--HYDROXYMETHYLGLUTARATE COA-TRANSFERASE"/>
    <property type="match status" value="1"/>
</dbReference>
<accession>A0A9J6P9L9</accession>
<dbReference type="InterPro" id="IPR003673">
    <property type="entry name" value="CoA-Trfase_fam_III"/>
</dbReference>
<name>A0A9J6P9L9_9PROT</name>
<keyword evidence="3" id="KW-1185">Reference proteome</keyword>
<evidence type="ECO:0000313" key="3">
    <source>
        <dbReference type="Proteomes" id="UP001055804"/>
    </source>
</evidence>
<dbReference type="InterPro" id="IPR050483">
    <property type="entry name" value="CoA-transferase_III_domain"/>
</dbReference>
<comment type="caution">
    <text evidence="2">The sequence shown here is derived from an EMBL/GenBank/DDBJ whole genome shotgun (WGS) entry which is preliminary data.</text>
</comment>
<dbReference type="GO" id="GO:0008410">
    <property type="term" value="F:CoA-transferase activity"/>
    <property type="evidence" value="ECO:0007669"/>
    <property type="project" value="TreeGrafter"/>
</dbReference>
<dbReference type="InterPro" id="IPR044855">
    <property type="entry name" value="CoA-Trfase_III_dom3_sf"/>
</dbReference>
<dbReference type="Gene3D" id="3.40.50.10540">
    <property type="entry name" value="Crotonobetainyl-coa:carnitine coa-transferase, domain 1"/>
    <property type="match status" value="1"/>
</dbReference>
<evidence type="ECO:0000256" key="1">
    <source>
        <dbReference type="ARBA" id="ARBA00022679"/>
    </source>
</evidence>
<protein>
    <submittedName>
        <fullName evidence="2">CoA transferase</fullName>
    </submittedName>
</protein>
<dbReference type="EMBL" id="JAMZFT010000002">
    <property type="protein sequence ID" value="MCP1336644.1"/>
    <property type="molecule type" value="Genomic_DNA"/>
</dbReference>
<keyword evidence="1 2" id="KW-0808">Transferase</keyword>
<dbReference type="Proteomes" id="UP001055804">
    <property type="component" value="Unassembled WGS sequence"/>
</dbReference>
<evidence type="ECO:0000313" key="2">
    <source>
        <dbReference type="EMBL" id="MCP1336644.1"/>
    </source>
</evidence>
<sequence length="393" mass="42261">MDLTSVVLGPYATQTLGDMGADVIKVEAPEGDVLRGIAPLRSPGMGAVFMNANRNKRSVALDLKQKAARAALLRLVAGADVFVHSMRPRAIARLGLAWEDLKAVNPRLVYCSAWGFGQGGPYEDKPAYDDVIQAMSGVADLAARQRADGEPRYAPTILADKTAGLTVTWAIAMALFHRERTGEGQEVEVPMFETLTSFVLLEHMAGAVFDPPGGPMGYDRVLAPHRRPYATADGHITVMPYTTKQWQRFFVAAGRPEMADDVRVTDAGARSRAIAELYGMIADAMPARPTAEWLATFEEADIPAMPVNRLEDLPEDPHLKATGFFQRLDHPTEGPLVTTAIPVRFKASPGAIRRGAPRLGAHTREVLAEAGLSSGEIDALLATGAGRQAEDAA</sequence>